<evidence type="ECO:0000313" key="2">
    <source>
        <dbReference type="EMBL" id="MDO7020010.1"/>
    </source>
</evidence>
<accession>A0ABT8YWZ2</accession>
<evidence type="ECO:0000256" key="1">
    <source>
        <dbReference type="SAM" id="MobiDB-lite"/>
    </source>
</evidence>
<reference evidence="2" key="1">
    <citation type="submission" date="2023-07" db="EMBL/GenBank/DDBJ databases">
        <title>Mucosal microbiota of week-old chicken and adult hens.</title>
        <authorList>
            <person name="Volf J."/>
            <person name="Karasova D."/>
            <person name="Crhanova M."/>
            <person name="Faldynova M."/>
            <person name="Prikrylova H."/>
            <person name="Zeman M."/>
            <person name="Babak V."/>
            <person name="Rajova J."/>
            <person name="Rychlik I."/>
        </authorList>
    </citation>
    <scope>NUCLEOTIDE SEQUENCE</scope>
    <source>
        <strain evidence="2">ET902</strain>
    </source>
</reference>
<dbReference type="EMBL" id="JAUPBM010000037">
    <property type="protein sequence ID" value="MDO7020010.1"/>
    <property type="molecule type" value="Genomic_DNA"/>
</dbReference>
<protein>
    <submittedName>
        <fullName evidence="2">Outer membrane beta-barrel protein</fullName>
    </submittedName>
</protein>
<gene>
    <name evidence="2" type="ORF">Q5M86_04405</name>
</gene>
<evidence type="ECO:0000313" key="3">
    <source>
        <dbReference type="Proteomes" id="UP001175147"/>
    </source>
</evidence>
<proteinExistence type="predicted"/>
<dbReference type="Proteomes" id="UP001175147">
    <property type="component" value="Unassembled WGS sequence"/>
</dbReference>
<organism evidence="2 3">
    <name type="scientific">Brachyspira innocens</name>
    <dbReference type="NCBI Taxonomy" id="13264"/>
    <lineage>
        <taxon>Bacteria</taxon>
        <taxon>Pseudomonadati</taxon>
        <taxon>Spirochaetota</taxon>
        <taxon>Spirochaetia</taxon>
        <taxon>Brachyspirales</taxon>
        <taxon>Brachyspiraceae</taxon>
        <taxon>Brachyspira</taxon>
    </lineage>
</organism>
<name>A0ABT8YWZ2_9SPIR</name>
<sequence>MKKLFAVAAVFILINLSLFAESGFEGIFNMPVGLSVGMPMGPKDDTAKKFGLGFDIGITAQFGYIVDFKNGVGLSILGEAGYSHDTYAYTIASSDSSIENLSSVSFHSLQVGLLPKINIKDFSIGIGGGLKIPISGTIENKITTYGTNYTAEGYNVNILDIVNEYDKMNVIPYVKLTFDYSVFNNYNVAANFGLYFDYEFGTRKKIDEKTYTSVDSFGAGLQVGLRFSPFKTPYKKLPASNNTNNNNKSNAVVSPESYKKK</sequence>
<feature type="compositionally biased region" description="Low complexity" evidence="1">
    <location>
        <begin position="240"/>
        <end position="250"/>
    </location>
</feature>
<dbReference type="RefSeq" id="WP_020004212.1">
    <property type="nucleotide sequence ID" value="NZ_JAUPBL010000092.1"/>
</dbReference>
<feature type="region of interest" description="Disordered" evidence="1">
    <location>
        <begin position="236"/>
        <end position="261"/>
    </location>
</feature>
<comment type="caution">
    <text evidence="2">The sequence shown here is derived from an EMBL/GenBank/DDBJ whole genome shotgun (WGS) entry which is preliminary data.</text>
</comment>
<keyword evidence="3" id="KW-1185">Reference proteome</keyword>